<gene>
    <name evidence="1" type="ORF">FF36_06436</name>
</gene>
<dbReference type="AlphaFoldDB" id="A0A0D8B544"/>
<evidence type="ECO:0000313" key="2">
    <source>
        <dbReference type="Proteomes" id="UP000032545"/>
    </source>
</evidence>
<dbReference type="EMBL" id="JYFN01000135">
    <property type="protein sequence ID" value="KJE19296.1"/>
    <property type="molecule type" value="Genomic_DNA"/>
</dbReference>
<reference evidence="2" key="1">
    <citation type="submission" date="2015-02" db="EMBL/GenBank/DDBJ databases">
        <title>Draft Genome of Frankia sp. CpI1-S.</title>
        <authorList>
            <person name="Oshone R.T."/>
            <person name="Ngom M."/>
            <person name="Ghodhbane-Gtari F."/>
            <person name="Gtari M."/>
            <person name="Morris K."/>
            <person name="Thomas K."/>
            <person name="Sen A."/>
            <person name="Tisa L.S."/>
        </authorList>
    </citation>
    <scope>NUCLEOTIDE SEQUENCE [LARGE SCALE GENOMIC DNA]</scope>
    <source>
        <strain evidence="2">CpI1-S</strain>
    </source>
</reference>
<dbReference type="PATRIC" id="fig|1502723.3.peg.1425"/>
<evidence type="ECO:0000313" key="1">
    <source>
        <dbReference type="EMBL" id="KJE19296.1"/>
    </source>
</evidence>
<name>A0A0D8B544_9ACTN</name>
<accession>A0A0D8B544</accession>
<proteinExistence type="predicted"/>
<reference evidence="1 2" key="2">
    <citation type="journal article" date="2016" name="Genome Announc.">
        <title>Permanent Draft Genome Sequences for Two Variants of Frankia sp. Strain CpI1, the First Frankia Strain Isolated from Root Nodules of Comptonia peregrina.</title>
        <authorList>
            <person name="Oshone R."/>
            <person name="Hurst S.G.IV."/>
            <person name="Abebe-Akele F."/>
            <person name="Simpson S."/>
            <person name="Morris K."/>
            <person name="Thomas W.K."/>
            <person name="Tisa L.S."/>
        </authorList>
    </citation>
    <scope>NUCLEOTIDE SEQUENCE [LARGE SCALE GENOMIC DNA]</scope>
    <source>
        <strain evidence="2">CpI1-S</strain>
    </source>
</reference>
<dbReference type="Proteomes" id="UP000032545">
    <property type="component" value="Unassembled WGS sequence"/>
</dbReference>
<comment type="caution">
    <text evidence="1">The sequence shown here is derived from an EMBL/GenBank/DDBJ whole genome shotgun (WGS) entry which is preliminary data.</text>
</comment>
<sequence length="65" mass="7400">EQEVWGVLLLHRALRKLIHDTALVEGIDPDRLSFTHTVKVVRRQVVRRALFPPPPDGPDPGRGDR</sequence>
<protein>
    <submittedName>
        <fullName evidence="1">Uncharacterized protein</fullName>
    </submittedName>
</protein>
<keyword evidence="2" id="KW-1185">Reference proteome</keyword>
<organism evidence="1 2">
    <name type="scientific">Frankia torreyi</name>
    <dbReference type="NCBI Taxonomy" id="1856"/>
    <lineage>
        <taxon>Bacteria</taxon>
        <taxon>Bacillati</taxon>
        <taxon>Actinomycetota</taxon>
        <taxon>Actinomycetes</taxon>
        <taxon>Frankiales</taxon>
        <taxon>Frankiaceae</taxon>
        <taxon>Frankia</taxon>
    </lineage>
</organism>
<feature type="non-terminal residue" evidence="1">
    <location>
        <position position="1"/>
    </location>
</feature>